<keyword evidence="1" id="KW-0805">Transcription regulation</keyword>
<dbReference type="PANTHER" id="PTHR30146">
    <property type="entry name" value="LACI-RELATED TRANSCRIPTIONAL REPRESSOR"/>
    <property type="match status" value="1"/>
</dbReference>
<dbReference type="PANTHER" id="PTHR30146:SF109">
    <property type="entry name" value="HTH-TYPE TRANSCRIPTIONAL REGULATOR GALS"/>
    <property type="match status" value="1"/>
</dbReference>
<dbReference type="Pfam" id="PF13377">
    <property type="entry name" value="Peripla_BP_3"/>
    <property type="match status" value="1"/>
</dbReference>
<protein>
    <submittedName>
        <fullName evidence="6">LacI family transcriptional regulator</fullName>
    </submittedName>
</protein>
<evidence type="ECO:0000313" key="6">
    <source>
        <dbReference type="EMBL" id="UOQ56955.1"/>
    </source>
</evidence>
<evidence type="ECO:0000259" key="5">
    <source>
        <dbReference type="PROSITE" id="PS50932"/>
    </source>
</evidence>
<sequence length="377" mass="39014">MTPRDDAPTRASGAGRDAGSRPDASSGPDAGSGRPTMRDVAERVGLSRQLVSIVLRGAPGASEASRERILAAARELGYHPDDSARMLRRRRSGQIGVLFTMRQPFELDVVDALYRSAAARGYTLALGAIGTSRPQEAALAELMRQRIEALIALDAEGAGGIGAERLSGLPGGIPALLLGGPTSDEPHDRVGVENAAGIALAVDHLARLGHERIAYVGPETGPNAAERISGYRAAMHERGLRDRIVPSDYTEAGGYRAAASLLDEGLGGAVAGASGRTSAAPTALVCNNDHCAIGVLQTLVRAGVRVPEDVSVIGFDDSTAAALPFVRLTSVRPDPERLAELAIAAVHARLEAPGAPPSVALVAPTLAVRESTAAPRR</sequence>
<keyword evidence="3" id="KW-0804">Transcription</keyword>
<gene>
    <name evidence="6" type="ORF">MUN78_15000</name>
</gene>
<dbReference type="SUPFAM" id="SSF53822">
    <property type="entry name" value="Periplasmic binding protein-like I"/>
    <property type="match status" value="1"/>
</dbReference>
<proteinExistence type="predicted"/>
<evidence type="ECO:0000313" key="7">
    <source>
        <dbReference type="Proteomes" id="UP000831786"/>
    </source>
</evidence>
<evidence type="ECO:0000256" key="3">
    <source>
        <dbReference type="ARBA" id="ARBA00023163"/>
    </source>
</evidence>
<feature type="region of interest" description="Disordered" evidence="4">
    <location>
        <begin position="1"/>
        <end position="38"/>
    </location>
</feature>
<dbReference type="PROSITE" id="PS50932">
    <property type="entry name" value="HTH_LACI_2"/>
    <property type="match status" value="1"/>
</dbReference>
<dbReference type="RefSeq" id="WP_244727513.1">
    <property type="nucleotide sequence ID" value="NZ_CP095045.1"/>
</dbReference>
<dbReference type="EMBL" id="CP095045">
    <property type="protein sequence ID" value="UOQ56955.1"/>
    <property type="molecule type" value="Genomic_DNA"/>
</dbReference>
<dbReference type="InterPro" id="IPR046335">
    <property type="entry name" value="LacI/GalR-like_sensor"/>
</dbReference>
<dbReference type="Pfam" id="PF00356">
    <property type="entry name" value="LacI"/>
    <property type="match status" value="1"/>
</dbReference>
<dbReference type="CDD" id="cd01392">
    <property type="entry name" value="HTH_LacI"/>
    <property type="match status" value="1"/>
</dbReference>
<dbReference type="CDD" id="cd06267">
    <property type="entry name" value="PBP1_LacI_sugar_binding-like"/>
    <property type="match status" value="1"/>
</dbReference>
<organism evidence="6 7">
    <name type="scientific">Leucobacter allii</name>
    <dbReference type="NCBI Taxonomy" id="2932247"/>
    <lineage>
        <taxon>Bacteria</taxon>
        <taxon>Bacillati</taxon>
        <taxon>Actinomycetota</taxon>
        <taxon>Actinomycetes</taxon>
        <taxon>Micrococcales</taxon>
        <taxon>Microbacteriaceae</taxon>
        <taxon>Leucobacter</taxon>
    </lineage>
</organism>
<accession>A0ABY4FL14</accession>
<dbReference type="SUPFAM" id="SSF47413">
    <property type="entry name" value="lambda repressor-like DNA-binding domains"/>
    <property type="match status" value="1"/>
</dbReference>
<evidence type="ECO:0000256" key="2">
    <source>
        <dbReference type="ARBA" id="ARBA00023125"/>
    </source>
</evidence>
<dbReference type="InterPro" id="IPR028082">
    <property type="entry name" value="Peripla_BP_I"/>
</dbReference>
<feature type="domain" description="HTH lacI-type" evidence="5">
    <location>
        <begin position="35"/>
        <end position="89"/>
    </location>
</feature>
<keyword evidence="2" id="KW-0238">DNA-binding</keyword>
<keyword evidence="7" id="KW-1185">Reference proteome</keyword>
<dbReference type="InterPro" id="IPR010982">
    <property type="entry name" value="Lambda_DNA-bd_dom_sf"/>
</dbReference>
<dbReference type="Gene3D" id="1.10.260.40">
    <property type="entry name" value="lambda repressor-like DNA-binding domains"/>
    <property type="match status" value="1"/>
</dbReference>
<dbReference type="Proteomes" id="UP000831786">
    <property type="component" value="Chromosome"/>
</dbReference>
<dbReference type="Gene3D" id="3.40.50.2300">
    <property type="match status" value="2"/>
</dbReference>
<dbReference type="SMART" id="SM00354">
    <property type="entry name" value="HTH_LACI"/>
    <property type="match status" value="1"/>
</dbReference>
<evidence type="ECO:0000256" key="1">
    <source>
        <dbReference type="ARBA" id="ARBA00023015"/>
    </source>
</evidence>
<reference evidence="6 7" key="1">
    <citation type="submission" date="2022-04" db="EMBL/GenBank/DDBJ databases">
        <title>Leucobacter sp. isolated from rhizosphere of garlic.</title>
        <authorList>
            <person name="Won M."/>
            <person name="Lee C.-M."/>
            <person name="Woen H.-Y."/>
            <person name="Kwon S.-W."/>
        </authorList>
    </citation>
    <scope>NUCLEOTIDE SEQUENCE [LARGE SCALE GENOMIC DNA]</scope>
    <source>
        <strain evidence="6 7">H21R-40</strain>
    </source>
</reference>
<dbReference type="InterPro" id="IPR000843">
    <property type="entry name" value="HTH_LacI"/>
</dbReference>
<name>A0ABY4FL14_9MICO</name>
<evidence type="ECO:0000256" key="4">
    <source>
        <dbReference type="SAM" id="MobiDB-lite"/>
    </source>
</evidence>